<keyword evidence="3" id="KW-0809">Transit peptide</keyword>
<dbReference type="AlphaFoldDB" id="A0AA39V1A9"/>
<evidence type="ECO:0000313" key="7">
    <source>
        <dbReference type="EMBL" id="KAK0511872.1"/>
    </source>
</evidence>
<dbReference type="InterPro" id="IPR042272">
    <property type="entry name" value="ATP12_ATP_synth-F1-assembly_N"/>
</dbReference>
<gene>
    <name evidence="7" type="ORF">JMJ35_005722</name>
</gene>
<keyword evidence="4" id="KW-0496">Mitochondrion</keyword>
<dbReference type="GO" id="GO:0033615">
    <property type="term" value="P:mitochondrial proton-transporting ATP synthase complex assembly"/>
    <property type="evidence" value="ECO:0007669"/>
    <property type="project" value="TreeGrafter"/>
</dbReference>
<evidence type="ECO:0000313" key="8">
    <source>
        <dbReference type="Proteomes" id="UP001166286"/>
    </source>
</evidence>
<accession>A0AA39V1A9</accession>
<keyword evidence="5" id="KW-0143">Chaperone</keyword>
<protein>
    <submittedName>
        <fullName evidence="7">Uncharacterized protein</fullName>
    </submittedName>
</protein>
<name>A0AA39V1A9_9LECA</name>
<evidence type="ECO:0000256" key="1">
    <source>
        <dbReference type="ARBA" id="ARBA00004173"/>
    </source>
</evidence>
<dbReference type="GO" id="GO:0005739">
    <property type="term" value="C:mitochondrion"/>
    <property type="evidence" value="ECO:0007669"/>
    <property type="project" value="UniProtKB-SubCell"/>
</dbReference>
<keyword evidence="8" id="KW-1185">Reference proteome</keyword>
<feature type="region of interest" description="Disordered" evidence="6">
    <location>
        <begin position="40"/>
        <end position="65"/>
    </location>
</feature>
<organism evidence="7 8">
    <name type="scientific">Cladonia borealis</name>
    <dbReference type="NCBI Taxonomy" id="184061"/>
    <lineage>
        <taxon>Eukaryota</taxon>
        <taxon>Fungi</taxon>
        <taxon>Dikarya</taxon>
        <taxon>Ascomycota</taxon>
        <taxon>Pezizomycotina</taxon>
        <taxon>Lecanoromycetes</taxon>
        <taxon>OSLEUM clade</taxon>
        <taxon>Lecanoromycetidae</taxon>
        <taxon>Lecanorales</taxon>
        <taxon>Lecanorineae</taxon>
        <taxon>Cladoniaceae</taxon>
        <taxon>Cladonia</taxon>
    </lineage>
</organism>
<reference evidence="7" key="1">
    <citation type="submission" date="2023-03" db="EMBL/GenBank/DDBJ databases">
        <title>Complete genome of Cladonia borealis.</title>
        <authorList>
            <person name="Park H."/>
        </authorList>
    </citation>
    <scope>NUCLEOTIDE SEQUENCE</scope>
    <source>
        <strain evidence="7">ANT050790</strain>
    </source>
</reference>
<dbReference type="PANTHER" id="PTHR21013">
    <property type="entry name" value="ATP SYNTHASE MITOCHONDRIAL F1 COMPLEX ASSEMBLY FACTOR 2/ATP12 PROTEIN, MITOCHONDRIAL PRECURSOR"/>
    <property type="match status" value="1"/>
</dbReference>
<dbReference type="Proteomes" id="UP001166286">
    <property type="component" value="Unassembled WGS sequence"/>
</dbReference>
<proteinExistence type="inferred from homology"/>
<evidence type="ECO:0000256" key="5">
    <source>
        <dbReference type="ARBA" id="ARBA00023186"/>
    </source>
</evidence>
<sequence length="384" mass="41898">MKRISSLTTSSLFCTSHRTVPSISPSALFQCLHTTAPTAATPLPTTAPGPPPPAPVPAASQYGERVDRRRRQAELLKRGQDLRASHMKPGTAMKKRFWKDVSVQTDNESNHLVHLDARAVRNPTTKTPLLIPLSKPHLATALALEWDLLISNAQATKSHLIPLTSTTSRAHTLSLEEANSPHPASSGQGIRYDIINTLLRYLDTDTLLCWAPAPASNPTSSQAEEGTKTETLRELQIKTAKPILSYLTQRVWPGVELNPTLDDGSILPKSQPAATRAVIKGWMAGLPPWELVGLERAALAGKSLCVAARLVCEWSEYLRADMGEQGEGRFGIEEAAEACSLEVRWQTGRWGEVEDTHDVEREDMRRQFGSVVMVVSGTGKGVEG</sequence>
<dbReference type="Pfam" id="PF07542">
    <property type="entry name" value="ATP12"/>
    <property type="match status" value="1"/>
</dbReference>
<dbReference type="InterPro" id="IPR023335">
    <property type="entry name" value="ATP12_ortho_dom_sf"/>
</dbReference>
<comment type="caution">
    <text evidence="7">The sequence shown here is derived from an EMBL/GenBank/DDBJ whole genome shotgun (WGS) entry which is preliminary data.</text>
</comment>
<evidence type="ECO:0000256" key="3">
    <source>
        <dbReference type="ARBA" id="ARBA00022946"/>
    </source>
</evidence>
<evidence type="ECO:0000256" key="2">
    <source>
        <dbReference type="ARBA" id="ARBA00008231"/>
    </source>
</evidence>
<dbReference type="Gene3D" id="3.30.2180.10">
    <property type="entry name" value="ATP12-like"/>
    <property type="match status" value="1"/>
</dbReference>
<dbReference type="InterPro" id="IPR011419">
    <property type="entry name" value="ATP12_ATP_synth-F1-assembly"/>
</dbReference>
<dbReference type="EMBL" id="JAFEKC020000012">
    <property type="protein sequence ID" value="KAK0511872.1"/>
    <property type="molecule type" value="Genomic_DNA"/>
</dbReference>
<comment type="subcellular location">
    <subcellularLocation>
        <location evidence="1">Mitochondrion</location>
    </subcellularLocation>
</comment>
<evidence type="ECO:0000256" key="4">
    <source>
        <dbReference type="ARBA" id="ARBA00023128"/>
    </source>
</evidence>
<dbReference type="PANTHER" id="PTHR21013:SF10">
    <property type="entry name" value="ATP SYNTHASE MITOCHONDRIAL F1 COMPLEX ASSEMBLY FACTOR 2"/>
    <property type="match status" value="1"/>
</dbReference>
<comment type="similarity">
    <text evidence="2">Belongs to the ATP12 family.</text>
</comment>
<dbReference type="Gene3D" id="1.10.3580.10">
    <property type="entry name" value="ATP12 ATPase"/>
    <property type="match status" value="1"/>
</dbReference>
<feature type="compositionally biased region" description="Pro residues" evidence="6">
    <location>
        <begin position="45"/>
        <end position="56"/>
    </location>
</feature>
<dbReference type="SUPFAM" id="SSF160909">
    <property type="entry name" value="ATP12-like"/>
    <property type="match status" value="1"/>
</dbReference>
<evidence type="ECO:0000256" key="6">
    <source>
        <dbReference type="SAM" id="MobiDB-lite"/>
    </source>
</evidence>